<name>A0A9P0EQ55_9HYPO</name>
<dbReference type="Proteomes" id="UP000775872">
    <property type="component" value="Unassembled WGS sequence"/>
</dbReference>
<proteinExistence type="predicted"/>
<dbReference type="OrthoDB" id="10565614at2759"/>
<dbReference type="EMBL" id="CABFOC020000097">
    <property type="protein sequence ID" value="CAH0059316.1"/>
    <property type="molecule type" value="Genomic_DNA"/>
</dbReference>
<evidence type="ECO:0000313" key="2">
    <source>
        <dbReference type="Proteomes" id="UP000775872"/>
    </source>
</evidence>
<sequence>DVSAFRYQQAVPSLTATKPQACHGNRKLNSTLTSTSQSSTCSLFFLVHLCVEVISPLSTSYPSNVYTHYLIMKMHSNTPFESLSDYPRQSKGLQFSHRSEFPVTEFLITLRY</sequence>
<organism evidence="1 2">
    <name type="scientific">Clonostachys solani</name>
    <dbReference type="NCBI Taxonomy" id="160281"/>
    <lineage>
        <taxon>Eukaryota</taxon>
        <taxon>Fungi</taxon>
        <taxon>Dikarya</taxon>
        <taxon>Ascomycota</taxon>
        <taxon>Pezizomycotina</taxon>
        <taxon>Sordariomycetes</taxon>
        <taxon>Hypocreomycetidae</taxon>
        <taxon>Hypocreales</taxon>
        <taxon>Bionectriaceae</taxon>
        <taxon>Clonostachys</taxon>
    </lineage>
</organism>
<accession>A0A9P0EQ55</accession>
<protein>
    <submittedName>
        <fullName evidence="1">Uncharacterized protein</fullName>
    </submittedName>
</protein>
<feature type="non-terminal residue" evidence="1">
    <location>
        <position position="1"/>
    </location>
</feature>
<comment type="caution">
    <text evidence="1">The sequence shown here is derived from an EMBL/GenBank/DDBJ whole genome shotgun (WGS) entry which is preliminary data.</text>
</comment>
<dbReference type="AlphaFoldDB" id="A0A9P0EQ55"/>
<reference evidence="1" key="1">
    <citation type="submission" date="2021-10" db="EMBL/GenBank/DDBJ databases">
        <authorList>
            <person name="Piombo E."/>
        </authorList>
    </citation>
    <scope>NUCLEOTIDE SEQUENCE</scope>
</reference>
<keyword evidence="2" id="KW-1185">Reference proteome</keyword>
<feature type="non-terminal residue" evidence="1">
    <location>
        <position position="112"/>
    </location>
</feature>
<evidence type="ECO:0000313" key="1">
    <source>
        <dbReference type="EMBL" id="CAH0059316.1"/>
    </source>
</evidence>
<gene>
    <name evidence="1" type="ORF">CSOL1703_00011352</name>
</gene>